<dbReference type="EMBL" id="AKCT01000186">
    <property type="protein sequence ID" value="EKV12061.1"/>
    <property type="molecule type" value="Genomic_DNA"/>
</dbReference>
<comment type="caution">
    <text evidence="1">The sequence shown here is derived from an EMBL/GenBank/DDBJ whole genome shotgun (WGS) entry which is preliminary data.</text>
</comment>
<dbReference type="HOGENOM" id="CLU_3107104_0_0_1"/>
<gene>
    <name evidence="1" type="ORF">PDIG_46760</name>
</gene>
<name>K9GFK1_PEND2</name>
<sequence length="51" mass="5737">MSGIRIIATRTQVDGDSVNLQIVGKNHHKEKVLGVSTVIEKIWKRHVDKSN</sequence>
<protein>
    <submittedName>
        <fullName evidence="1">Uncharacterized protein</fullName>
    </submittedName>
</protein>
<evidence type="ECO:0000313" key="2">
    <source>
        <dbReference type="Proteomes" id="UP000009882"/>
    </source>
</evidence>
<keyword evidence="2" id="KW-1185">Reference proteome</keyword>
<dbReference type="Proteomes" id="UP000009882">
    <property type="component" value="Unassembled WGS sequence"/>
</dbReference>
<accession>K9GFK1</accession>
<reference evidence="2" key="1">
    <citation type="journal article" date="2012" name="BMC Genomics">
        <title>Genome sequence of the necrotrophic fungus Penicillium digitatum, the main postharvest pathogen of citrus.</title>
        <authorList>
            <person name="Marcet-Houben M."/>
            <person name="Ballester A.-R."/>
            <person name="de la Fuente B."/>
            <person name="Harries E."/>
            <person name="Marcos J.F."/>
            <person name="Gonzalez-Candelas L."/>
            <person name="Gabaldon T."/>
        </authorList>
    </citation>
    <scope>NUCLEOTIDE SEQUENCE [LARGE SCALE GENOMIC DNA]</scope>
    <source>
        <strain evidence="2">PHI26 / CECT 20796</strain>
    </source>
</reference>
<proteinExistence type="predicted"/>
<dbReference type="AlphaFoldDB" id="K9GFK1"/>
<dbReference type="InParanoid" id="K9GFK1"/>
<evidence type="ECO:0000313" key="1">
    <source>
        <dbReference type="EMBL" id="EKV12061.1"/>
    </source>
</evidence>
<organism evidence="1 2">
    <name type="scientific">Penicillium digitatum (strain PHI26 / CECT 20796)</name>
    <name type="common">Green mold</name>
    <dbReference type="NCBI Taxonomy" id="1170229"/>
    <lineage>
        <taxon>Eukaryota</taxon>
        <taxon>Fungi</taxon>
        <taxon>Dikarya</taxon>
        <taxon>Ascomycota</taxon>
        <taxon>Pezizomycotina</taxon>
        <taxon>Eurotiomycetes</taxon>
        <taxon>Eurotiomycetidae</taxon>
        <taxon>Eurotiales</taxon>
        <taxon>Aspergillaceae</taxon>
        <taxon>Penicillium</taxon>
    </lineage>
</organism>